<sequence length="77" mass="8481">MNTSGKKFLSILIGISALLLIIASFGDLQISKAVLNQNSIFGNIFQIFGMFPSSLIPFISAEIIFIYGLRQKNQISK</sequence>
<reference evidence="2 5" key="2">
    <citation type="submission" date="2020-12" db="EMBL/GenBank/DDBJ databases">
        <title>Complete genome sequence of lactococcus lactis subsp. cremoris strain EPSC and strain G3-2.</title>
        <authorList>
            <person name="Kita K."/>
            <person name="Ishikawa S."/>
        </authorList>
    </citation>
    <scope>NUCLEOTIDE SEQUENCE [LARGE SCALE GENOMIC DNA]</scope>
    <source>
        <strain evidence="2 5">EPSC</strain>
    </source>
</reference>
<name>A0AAF0T0W7_LACLC</name>
<feature type="transmembrane region" description="Helical" evidence="1">
    <location>
        <begin position="45"/>
        <end position="69"/>
    </location>
</feature>
<evidence type="ECO:0000313" key="4">
    <source>
        <dbReference type="Proteomes" id="UP000191806"/>
    </source>
</evidence>
<protein>
    <submittedName>
        <fullName evidence="3">Uncharacterized protein</fullName>
    </submittedName>
</protein>
<accession>A0AAF0T0W7</accession>
<evidence type="ECO:0000313" key="5">
    <source>
        <dbReference type="Proteomes" id="UP000595253"/>
    </source>
</evidence>
<proteinExistence type="predicted"/>
<evidence type="ECO:0000313" key="3">
    <source>
        <dbReference type="EMBL" id="WMF94267.1"/>
    </source>
</evidence>
<keyword evidence="1" id="KW-0472">Membrane</keyword>
<reference evidence="3" key="3">
    <citation type="submission" date="2023-03" db="EMBL/GenBank/DDBJ databases">
        <authorList>
            <person name="McDonnell B."/>
        </authorList>
    </citation>
    <scope>NUCLEOTIDE SEQUENCE</scope>
    <source>
        <strain evidence="3">JM1</strain>
    </source>
</reference>
<evidence type="ECO:0000313" key="2">
    <source>
        <dbReference type="EMBL" id="BCO06759.1"/>
    </source>
</evidence>
<dbReference type="Proteomes" id="UP000191806">
    <property type="component" value="Chromosome"/>
</dbReference>
<evidence type="ECO:0000256" key="1">
    <source>
        <dbReference type="SAM" id="Phobius"/>
    </source>
</evidence>
<keyword evidence="1" id="KW-0812">Transmembrane</keyword>
<keyword evidence="1" id="KW-1133">Transmembrane helix</keyword>
<dbReference type="EMBL" id="CP015899">
    <property type="protein sequence ID" value="WMF94267.1"/>
    <property type="molecule type" value="Genomic_DNA"/>
</dbReference>
<dbReference type="Proteomes" id="UP000595253">
    <property type="component" value="Chromosome"/>
</dbReference>
<dbReference type="AlphaFoldDB" id="A0AAF0T0W7"/>
<reference evidence="3 4" key="1">
    <citation type="journal article" date="2017" name="BMC Genomics">
        <title>Comparative and functional genomics of the Lactococcus lactis taxon; insights into evolution and niche adaptation.</title>
        <authorList>
            <person name="Kelleher P."/>
            <person name="Bottacini F."/>
            <person name="Mahony J."/>
            <person name="Kilcawley K.N."/>
            <person name="van Sinderen D."/>
        </authorList>
    </citation>
    <scope>NUCLEOTIDE SEQUENCE [LARGE SCALE GENOMIC DNA]</scope>
    <source>
        <strain evidence="3 4">JM1</strain>
    </source>
</reference>
<dbReference type="EMBL" id="AP024222">
    <property type="protein sequence ID" value="BCO06759.1"/>
    <property type="molecule type" value="Genomic_DNA"/>
</dbReference>
<organism evidence="3 4">
    <name type="scientific">Lactococcus lactis subsp. cremoris</name>
    <name type="common">Streptococcus cremoris</name>
    <dbReference type="NCBI Taxonomy" id="1359"/>
    <lineage>
        <taxon>Bacteria</taxon>
        <taxon>Bacillati</taxon>
        <taxon>Bacillota</taxon>
        <taxon>Bacilli</taxon>
        <taxon>Lactobacillales</taxon>
        <taxon>Streptococcaceae</taxon>
        <taxon>Lactococcus</taxon>
    </lineage>
</organism>
<gene>
    <name evidence="2" type="ORF">LLC_19990</name>
    <name evidence="3" type="ORF">LLJM1_02560</name>
</gene>
<feature type="transmembrane region" description="Helical" evidence="1">
    <location>
        <begin position="7"/>
        <end position="25"/>
    </location>
</feature>
<dbReference type="RefSeq" id="WP_014573308.1">
    <property type="nucleotide sequence ID" value="NZ_CAKMBC010000059.1"/>
</dbReference>